<evidence type="ECO:0000256" key="12">
    <source>
        <dbReference type="ARBA" id="ARBA00044969"/>
    </source>
</evidence>
<keyword evidence="7" id="KW-0067">ATP-binding</keyword>
<evidence type="ECO:0000313" key="16">
    <source>
        <dbReference type="Proteomes" id="UP000003163"/>
    </source>
</evidence>
<dbReference type="InterPro" id="IPR006555">
    <property type="entry name" value="ATP-dep_Helicase_C"/>
</dbReference>
<proteinExistence type="predicted"/>
<organism evidence="15 16">
    <name type="scientific">Edhazardia aedis (strain USNM 41457)</name>
    <name type="common">Microsporidian parasite</name>
    <dbReference type="NCBI Taxonomy" id="1003232"/>
    <lineage>
        <taxon>Eukaryota</taxon>
        <taxon>Fungi</taxon>
        <taxon>Fungi incertae sedis</taxon>
        <taxon>Microsporidia</taxon>
        <taxon>Edhazardia</taxon>
    </lineage>
</organism>
<dbReference type="GO" id="GO:0043139">
    <property type="term" value="F:5'-3' DNA helicase activity"/>
    <property type="evidence" value="ECO:0007669"/>
    <property type="project" value="UniProtKB-EC"/>
</dbReference>
<dbReference type="Gene3D" id="3.40.50.300">
    <property type="entry name" value="P-loop containing nucleotide triphosphate hydrolases"/>
    <property type="match status" value="2"/>
</dbReference>
<dbReference type="Pfam" id="PF13307">
    <property type="entry name" value="Helicase_C_2"/>
    <property type="match status" value="1"/>
</dbReference>
<dbReference type="SMART" id="SM00488">
    <property type="entry name" value="DEXDc2"/>
    <property type="match status" value="1"/>
</dbReference>
<dbReference type="VEuPathDB" id="MicrosporidiaDB:EDEG_02570"/>
<dbReference type="GO" id="GO:0005524">
    <property type="term" value="F:ATP binding"/>
    <property type="evidence" value="ECO:0007669"/>
    <property type="project" value="UniProtKB-KW"/>
</dbReference>
<dbReference type="SMART" id="SM00491">
    <property type="entry name" value="HELICc2"/>
    <property type="match status" value="1"/>
</dbReference>
<keyword evidence="8" id="KW-0408">Iron</keyword>
<keyword evidence="3" id="KW-0479">Metal-binding</keyword>
<evidence type="ECO:0000256" key="5">
    <source>
        <dbReference type="ARBA" id="ARBA00022801"/>
    </source>
</evidence>
<keyword evidence="10" id="KW-0413">Isomerase</keyword>
<keyword evidence="9" id="KW-0411">Iron-sulfur</keyword>
<dbReference type="PANTHER" id="PTHR11472:SF47">
    <property type="entry name" value="FANCONI ANEMIA GROUP J PROTEIN"/>
    <property type="match status" value="1"/>
</dbReference>
<dbReference type="InterPro" id="IPR013020">
    <property type="entry name" value="Rad3/Chl1-like"/>
</dbReference>
<keyword evidence="6 15" id="KW-0347">Helicase</keyword>
<evidence type="ECO:0000256" key="3">
    <source>
        <dbReference type="ARBA" id="ARBA00022723"/>
    </source>
</evidence>
<evidence type="ECO:0000256" key="4">
    <source>
        <dbReference type="ARBA" id="ARBA00022741"/>
    </source>
</evidence>
<dbReference type="InParanoid" id="J9D5L9"/>
<evidence type="ECO:0000256" key="13">
    <source>
        <dbReference type="ARBA" id="ARBA00048954"/>
    </source>
</evidence>
<dbReference type="InterPro" id="IPR045028">
    <property type="entry name" value="DinG/Rad3-like"/>
</dbReference>
<dbReference type="STRING" id="1003232.J9D5L9"/>
<dbReference type="PANTHER" id="PTHR11472">
    <property type="entry name" value="DNA REPAIR DEAD HELICASE RAD3/XP-D SUBFAMILY MEMBER"/>
    <property type="match status" value="1"/>
</dbReference>
<dbReference type="HOGENOM" id="CLU_006515_6_1_1"/>
<dbReference type="GO" id="GO:0046872">
    <property type="term" value="F:metal ion binding"/>
    <property type="evidence" value="ECO:0007669"/>
    <property type="project" value="UniProtKB-KW"/>
</dbReference>
<gene>
    <name evidence="15" type="ORF">EDEG_02570</name>
</gene>
<dbReference type="GO" id="GO:0006289">
    <property type="term" value="P:nucleotide-excision repair"/>
    <property type="evidence" value="ECO:0007669"/>
    <property type="project" value="TreeGrafter"/>
</dbReference>
<evidence type="ECO:0000313" key="15">
    <source>
        <dbReference type="EMBL" id="EJW03051.1"/>
    </source>
</evidence>
<comment type="caution">
    <text evidence="15">The sequence shown here is derived from an EMBL/GenBank/DDBJ whole genome shotgun (WGS) entry which is preliminary data.</text>
</comment>
<dbReference type="OrthoDB" id="272481at2759"/>
<dbReference type="InterPro" id="IPR010614">
    <property type="entry name" value="RAD3-like_helicase_DEAD"/>
</dbReference>
<keyword evidence="16" id="KW-1185">Reference proteome</keyword>
<protein>
    <recommendedName>
        <fullName evidence="12">DNA 5'-3' helicase</fullName>
        <ecNumber evidence="12">5.6.2.3</ecNumber>
    </recommendedName>
</protein>
<evidence type="ECO:0000256" key="8">
    <source>
        <dbReference type="ARBA" id="ARBA00023004"/>
    </source>
</evidence>
<comment type="cofactor">
    <cofactor evidence="1">
        <name>[4Fe-4S] cluster</name>
        <dbReference type="ChEBI" id="CHEBI:49883"/>
    </cofactor>
</comment>
<reference evidence="16" key="2">
    <citation type="submission" date="2015-07" db="EMBL/GenBank/DDBJ databases">
        <title>Contrasting host-pathogen interactions and genome evolution in two generalist and specialist microsporidian pathogens of mosquitoes.</title>
        <authorList>
            <consortium name="The Broad Institute Genomics Platform"/>
            <consortium name="The Broad Institute Genome Sequencing Center for Infectious Disease"/>
            <person name="Cuomo C.A."/>
            <person name="Sanscrainte N.D."/>
            <person name="Goldberg J.M."/>
            <person name="Heiman D."/>
            <person name="Young S."/>
            <person name="Zeng Q."/>
            <person name="Becnel J.J."/>
            <person name="Birren B.W."/>
        </authorList>
    </citation>
    <scope>NUCLEOTIDE SEQUENCE [LARGE SCALE GENOMIC DNA]</scope>
    <source>
        <strain evidence="16">USNM 41457</strain>
    </source>
</reference>
<evidence type="ECO:0000256" key="1">
    <source>
        <dbReference type="ARBA" id="ARBA00001966"/>
    </source>
</evidence>
<dbReference type="PROSITE" id="PS00690">
    <property type="entry name" value="DEAH_ATP_HELICASE"/>
    <property type="match status" value="1"/>
</dbReference>
<dbReference type="SUPFAM" id="SSF52540">
    <property type="entry name" value="P-loop containing nucleoside triphosphate hydrolases"/>
    <property type="match status" value="2"/>
</dbReference>
<dbReference type="Proteomes" id="UP000003163">
    <property type="component" value="Unassembled WGS sequence"/>
</dbReference>
<dbReference type="OMA" id="NCATIVA"/>
<keyword evidence="4" id="KW-0547">Nucleotide-binding</keyword>
<evidence type="ECO:0000256" key="7">
    <source>
        <dbReference type="ARBA" id="ARBA00022840"/>
    </source>
</evidence>
<feature type="domain" description="Helicase ATP-binding" evidence="14">
    <location>
        <begin position="5"/>
        <end position="283"/>
    </location>
</feature>
<dbReference type="InterPro" id="IPR027417">
    <property type="entry name" value="P-loop_NTPase"/>
</dbReference>
<dbReference type="GO" id="GO:0016818">
    <property type="term" value="F:hydrolase activity, acting on acid anhydrides, in phosphorus-containing anhydrides"/>
    <property type="evidence" value="ECO:0007669"/>
    <property type="project" value="InterPro"/>
</dbReference>
<evidence type="ECO:0000256" key="6">
    <source>
        <dbReference type="ARBA" id="ARBA00022806"/>
    </source>
</evidence>
<keyword evidence="5" id="KW-0378">Hydrolase</keyword>
<dbReference type="GO" id="GO:0051536">
    <property type="term" value="F:iron-sulfur cluster binding"/>
    <property type="evidence" value="ECO:0007669"/>
    <property type="project" value="UniProtKB-KW"/>
</dbReference>
<dbReference type="EC" id="5.6.2.3" evidence="12"/>
<dbReference type="AlphaFoldDB" id="J9D5L9"/>
<comment type="catalytic activity">
    <reaction evidence="13">
        <text>ATP + H2O = ADP + phosphate + H(+)</text>
        <dbReference type="Rhea" id="RHEA:13065"/>
        <dbReference type="ChEBI" id="CHEBI:15377"/>
        <dbReference type="ChEBI" id="CHEBI:15378"/>
        <dbReference type="ChEBI" id="CHEBI:30616"/>
        <dbReference type="ChEBI" id="CHEBI:43474"/>
        <dbReference type="ChEBI" id="CHEBI:456216"/>
        <dbReference type="EC" id="5.6.2.3"/>
    </reaction>
</comment>
<comment type="subcellular location">
    <subcellularLocation>
        <location evidence="2">Nucleus</location>
    </subcellularLocation>
</comment>
<evidence type="ECO:0000256" key="11">
    <source>
        <dbReference type="ARBA" id="ARBA00023242"/>
    </source>
</evidence>
<dbReference type="GO" id="GO:0005634">
    <property type="term" value="C:nucleus"/>
    <property type="evidence" value="ECO:0007669"/>
    <property type="project" value="UniProtKB-SubCell"/>
</dbReference>
<dbReference type="NCBIfam" id="TIGR00604">
    <property type="entry name" value="rad3"/>
    <property type="match status" value="1"/>
</dbReference>
<evidence type="ECO:0000256" key="10">
    <source>
        <dbReference type="ARBA" id="ARBA00023235"/>
    </source>
</evidence>
<accession>J9D5L9</accession>
<dbReference type="InterPro" id="IPR002464">
    <property type="entry name" value="DNA/RNA_helicase_DEAH_CS"/>
</dbReference>
<evidence type="ECO:0000256" key="2">
    <source>
        <dbReference type="ARBA" id="ARBA00004123"/>
    </source>
</evidence>
<keyword evidence="11" id="KW-0539">Nucleus</keyword>
<sequence length="704" mass="79850">MNDHTQYQLKMPFKPYEAQRITTSQILDSICTSTSSLIESPTGTGKTYSILCSVLSYLSNTKSFKDSRDTKDSKENNNRKPKIFICTRTHKQISQMLDSLRKLSDVPQIAVLSSRTQLCINQIVKIASDRNDACLKLIKKKNGCKYFENTDSLAQNLSSKIMDIEELAKAGKTMAGCPYFAMRKLQATADIIFAPYNYLVDPSIRASLNIELKNAVVIVDEAHNIEDFCRSAGSFQATSELFVIIIDEIKKKLVNGMIAPEIVAHLQTIRGFLLIFTQFPSKNGSAKHDMKGKIGKFDNYSHQFSNKHNFLSSDKKFSVQSQMNKSKTFPQSKVSAKNNENVKTGREIIEFLESMNIKKEMVLLLKQSLNALSDENYRDLISPSYIKLMSSLVYVLEHILFHSPDCYAFQLKISETSSSFSINFWLLDPAVIFKPFACAAKSVILLSGTLKPFESLRSELGFSFKNAVEAPHVIKDTNICVSIIKKGHLGKELIGKYGDSESFEYLDQIKHILLMIKKNLGKAGGILVFVPSYTFLENFQKRSTNIENIYFESKSAAEFGKILRKFKKDADTSVPICMCVYRGRAAEGMDFKDNHARVVVALGIPYPAYKDPEVVSKRMYNDKNKEIKGQMWYEFQAFRAVNQAIGRVVRHKNDWGAVVFLDSRYCWHKNQTHLPKWVKTNLKTYESVSSFINVFSAFVNSKNP</sequence>
<dbReference type="InterPro" id="IPR006554">
    <property type="entry name" value="Helicase-like_DEXD_c2"/>
</dbReference>
<dbReference type="InterPro" id="IPR014013">
    <property type="entry name" value="Helic_SF1/SF2_ATP-bd_DinG/Rad3"/>
</dbReference>
<name>J9D5L9_EDHAE</name>
<evidence type="ECO:0000259" key="14">
    <source>
        <dbReference type="PROSITE" id="PS51193"/>
    </source>
</evidence>
<dbReference type="FunCoup" id="J9D5L9">
    <property type="interactions" value="178"/>
</dbReference>
<reference evidence="15 16" key="1">
    <citation type="submission" date="2011-08" db="EMBL/GenBank/DDBJ databases">
        <authorList>
            <person name="Liu Z.J."/>
            <person name="Shi F.L."/>
            <person name="Lu J.Q."/>
            <person name="Li M."/>
            <person name="Wang Z.L."/>
        </authorList>
    </citation>
    <scope>NUCLEOTIDE SEQUENCE [LARGE SCALE GENOMIC DNA]</scope>
    <source>
        <strain evidence="15 16">USNM 41457</strain>
    </source>
</reference>
<dbReference type="EMBL" id="AFBI03000047">
    <property type="protein sequence ID" value="EJW03051.1"/>
    <property type="molecule type" value="Genomic_DNA"/>
</dbReference>
<dbReference type="GO" id="GO:0003677">
    <property type="term" value="F:DNA binding"/>
    <property type="evidence" value="ECO:0007669"/>
    <property type="project" value="InterPro"/>
</dbReference>
<dbReference type="PROSITE" id="PS51193">
    <property type="entry name" value="HELICASE_ATP_BIND_2"/>
    <property type="match status" value="1"/>
</dbReference>
<evidence type="ECO:0000256" key="9">
    <source>
        <dbReference type="ARBA" id="ARBA00023014"/>
    </source>
</evidence>
<dbReference type="GO" id="GO:1990918">
    <property type="term" value="P:double-strand break repair involved in meiotic recombination"/>
    <property type="evidence" value="ECO:0007669"/>
    <property type="project" value="TreeGrafter"/>
</dbReference>
<dbReference type="Pfam" id="PF06733">
    <property type="entry name" value="DEAD_2"/>
    <property type="match status" value="1"/>
</dbReference>